<dbReference type="CDD" id="cd12108">
    <property type="entry name" value="Hr-like"/>
    <property type="match status" value="1"/>
</dbReference>
<accession>A0ABT9XL95</accession>
<evidence type="ECO:0000313" key="3">
    <source>
        <dbReference type="EMBL" id="MDQ0191080.1"/>
    </source>
</evidence>
<dbReference type="PANTHER" id="PTHR39966:SF1">
    <property type="entry name" value="HEMERYTHRIN-LIKE DOMAIN-CONTAINING PROTEIN"/>
    <property type="match status" value="1"/>
</dbReference>
<dbReference type="Pfam" id="PF01814">
    <property type="entry name" value="Hemerythrin"/>
    <property type="match status" value="1"/>
</dbReference>
<sequence>MEKFSLKFRDKPVQSILQRGESKFVQLSFKPGQGLTKHRAPLALTVVVLTGRVLFTVDDKTEVLEASEMLTVDPAVEHAIEAVEKSTVLLVLTPDVKQVEAPVSVANRPLEHESVYRHPELIEQIAPELRALVEDHMEVCKTLESVVHTPDQETIRTALWAIKGELDSHFVAEEKVLFPRMAAHVGGMDVGPVARLIEEHAHIRRLHAEAEELMTAWEQTGDEHAQSLLSEKVAELSRALLNHLGKEDSHLFPMASRLMTAEEKSVIAIELKAFKSSVAQ</sequence>
<dbReference type="Gene3D" id="2.60.120.10">
    <property type="entry name" value="Jelly Rolls"/>
    <property type="match status" value="1"/>
</dbReference>
<reference evidence="3 4" key="1">
    <citation type="submission" date="2023-07" db="EMBL/GenBank/DDBJ databases">
        <title>Genomic Encyclopedia of Type Strains, Phase IV (KMG-IV): sequencing the most valuable type-strain genomes for metagenomic binning, comparative biology and taxonomic classification.</title>
        <authorList>
            <person name="Goeker M."/>
        </authorList>
    </citation>
    <scope>NUCLEOTIDE SEQUENCE [LARGE SCALE GENOMIC DNA]</scope>
    <source>
        <strain evidence="3 4">DSM 4006</strain>
    </source>
</reference>
<proteinExistence type="predicted"/>
<dbReference type="Pfam" id="PF07883">
    <property type="entry name" value="Cupin_2"/>
    <property type="match status" value="1"/>
</dbReference>
<organism evidence="3 4">
    <name type="scientific">Alicyclobacillus cycloheptanicus</name>
    <dbReference type="NCBI Taxonomy" id="1457"/>
    <lineage>
        <taxon>Bacteria</taxon>
        <taxon>Bacillati</taxon>
        <taxon>Bacillota</taxon>
        <taxon>Bacilli</taxon>
        <taxon>Bacillales</taxon>
        <taxon>Alicyclobacillaceae</taxon>
        <taxon>Alicyclobacillus</taxon>
    </lineage>
</organism>
<dbReference type="SUPFAM" id="SSF51182">
    <property type="entry name" value="RmlC-like cupins"/>
    <property type="match status" value="1"/>
</dbReference>
<evidence type="ECO:0000313" key="4">
    <source>
        <dbReference type="Proteomes" id="UP001232973"/>
    </source>
</evidence>
<evidence type="ECO:0000259" key="2">
    <source>
        <dbReference type="Pfam" id="PF07883"/>
    </source>
</evidence>
<dbReference type="InterPro" id="IPR013096">
    <property type="entry name" value="Cupin_2"/>
</dbReference>
<protein>
    <submittedName>
        <fullName evidence="3">Quercetin dioxygenase-like cupin family protein/iron-sulfur cluster repair protein YtfE (RIC family)</fullName>
    </submittedName>
</protein>
<dbReference type="Gene3D" id="1.20.120.520">
    <property type="entry name" value="nmb1532 protein domain like"/>
    <property type="match status" value="1"/>
</dbReference>
<keyword evidence="4" id="KW-1185">Reference proteome</keyword>
<dbReference type="RefSeq" id="WP_274455563.1">
    <property type="nucleotide sequence ID" value="NZ_CP067097.1"/>
</dbReference>
<feature type="domain" description="Hemerythrin-like" evidence="1">
    <location>
        <begin position="130"/>
        <end position="255"/>
    </location>
</feature>
<gene>
    <name evidence="3" type="ORF">J2S03_002948</name>
</gene>
<dbReference type="PANTHER" id="PTHR39966">
    <property type="entry name" value="BLL2471 PROTEIN-RELATED"/>
    <property type="match status" value="1"/>
</dbReference>
<dbReference type="Proteomes" id="UP001232973">
    <property type="component" value="Unassembled WGS sequence"/>
</dbReference>
<dbReference type="InterPro" id="IPR011051">
    <property type="entry name" value="RmlC_Cupin_sf"/>
</dbReference>
<dbReference type="InterPro" id="IPR014710">
    <property type="entry name" value="RmlC-like_jellyroll"/>
</dbReference>
<dbReference type="InterPro" id="IPR012312">
    <property type="entry name" value="Hemerythrin-like"/>
</dbReference>
<feature type="domain" description="Cupin type-2" evidence="2">
    <location>
        <begin position="28"/>
        <end position="90"/>
    </location>
</feature>
<name>A0ABT9XL95_9BACL</name>
<evidence type="ECO:0000259" key="1">
    <source>
        <dbReference type="Pfam" id="PF01814"/>
    </source>
</evidence>
<comment type="caution">
    <text evidence="3">The sequence shown here is derived from an EMBL/GenBank/DDBJ whole genome shotgun (WGS) entry which is preliminary data.</text>
</comment>
<dbReference type="EMBL" id="JAUSTP010000030">
    <property type="protein sequence ID" value="MDQ0191080.1"/>
    <property type="molecule type" value="Genomic_DNA"/>
</dbReference>